<name>A0A820RMZ8_9BILA</name>
<keyword evidence="1" id="KW-0677">Repeat</keyword>
<dbReference type="InterPro" id="IPR012677">
    <property type="entry name" value="Nucleotide-bd_a/b_plait_sf"/>
</dbReference>
<dbReference type="CDD" id="cd00590">
    <property type="entry name" value="RRM_SF"/>
    <property type="match status" value="1"/>
</dbReference>
<dbReference type="SUPFAM" id="SSF54928">
    <property type="entry name" value="RNA-binding domain, RBD"/>
    <property type="match status" value="1"/>
</dbReference>
<organism evidence="6 7">
    <name type="scientific">Adineta steineri</name>
    <dbReference type="NCBI Taxonomy" id="433720"/>
    <lineage>
        <taxon>Eukaryota</taxon>
        <taxon>Metazoa</taxon>
        <taxon>Spiralia</taxon>
        <taxon>Gnathifera</taxon>
        <taxon>Rotifera</taxon>
        <taxon>Eurotatoria</taxon>
        <taxon>Bdelloidea</taxon>
        <taxon>Adinetida</taxon>
        <taxon>Adinetidae</taxon>
        <taxon>Adineta</taxon>
    </lineage>
</organism>
<evidence type="ECO:0000256" key="3">
    <source>
        <dbReference type="PROSITE-ProRule" id="PRU00176"/>
    </source>
</evidence>
<keyword evidence="2 3" id="KW-0694">RNA-binding</keyword>
<accession>A0A820RMZ8</accession>
<sequence>SQLQELFSKFGPITSSKVLPANPNFDGGCGFVNFADADSCAKAVESMNGFAIDRFTLRVNHSETRMNNNKNFDRPQNGFRTNGETNDENNGASTP</sequence>
<feature type="domain" description="RRM" evidence="5">
    <location>
        <begin position="1"/>
        <end position="64"/>
    </location>
</feature>
<feature type="non-terminal residue" evidence="6">
    <location>
        <position position="1"/>
    </location>
</feature>
<proteinExistence type="predicted"/>
<dbReference type="PROSITE" id="PS50102">
    <property type="entry name" value="RRM"/>
    <property type="match status" value="1"/>
</dbReference>
<dbReference type="EMBL" id="CAJOAZ010031103">
    <property type="protein sequence ID" value="CAF4437856.1"/>
    <property type="molecule type" value="Genomic_DNA"/>
</dbReference>
<dbReference type="InterPro" id="IPR035979">
    <property type="entry name" value="RBD_domain_sf"/>
</dbReference>
<dbReference type="Pfam" id="PF00076">
    <property type="entry name" value="RRM_1"/>
    <property type="match status" value="1"/>
</dbReference>
<gene>
    <name evidence="6" type="ORF">OXD698_LOCUS53638</name>
</gene>
<feature type="region of interest" description="Disordered" evidence="4">
    <location>
        <begin position="65"/>
        <end position="95"/>
    </location>
</feature>
<protein>
    <recommendedName>
        <fullName evidence="5">RRM domain-containing protein</fullName>
    </recommendedName>
</protein>
<feature type="non-terminal residue" evidence="6">
    <location>
        <position position="95"/>
    </location>
</feature>
<dbReference type="Gene3D" id="3.30.70.330">
    <property type="match status" value="1"/>
</dbReference>
<dbReference type="GO" id="GO:0003723">
    <property type="term" value="F:RNA binding"/>
    <property type="evidence" value="ECO:0007669"/>
    <property type="project" value="UniProtKB-UniRule"/>
</dbReference>
<evidence type="ECO:0000259" key="5">
    <source>
        <dbReference type="PROSITE" id="PS50102"/>
    </source>
</evidence>
<dbReference type="InterPro" id="IPR000504">
    <property type="entry name" value="RRM_dom"/>
</dbReference>
<evidence type="ECO:0000313" key="7">
    <source>
        <dbReference type="Proteomes" id="UP000663844"/>
    </source>
</evidence>
<feature type="compositionally biased region" description="Polar residues" evidence="4">
    <location>
        <begin position="78"/>
        <end position="95"/>
    </location>
</feature>
<comment type="caution">
    <text evidence="6">The sequence shown here is derived from an EMBL/GenBank/DDBJ whole genome shotgun (WGS) entry which is preliminary data.</text>
</comment>
<evidence type="ECO:0000313" key="6">
    <source>
        <dbReference type="EMBL" id="CAF4437856.1"/>
    </source>
</evidence>
<dbReference type="AlphaFoldDB" id="A0A820RMZ8"/>
<dbReference type="PANTHER" id="PTHR24012">
    <property type="entry name" value="RNA BINDING PROTEIN"/>
    <property type="match status" value="1"/>
</dbReference>
<dbReference type="Proteomes" id="UP000663844">
    <property type="component" value="Unassembled WGS sequence"/>
</dbReference>
<reference evidence="6" key="1">
    <citation type="submission" date="2021-02" db="EMBL/GenBank/DDBJ databases">
        <authorList>
            <person name="Nowell W R."/>
        </authorList>
    </citation>
    <scope>NUCLEOTIDE SEQUENCE</scope>
</reference>
<evidence type="ECO:0000256" key="2">
    <source>
        <dbReference type="ARBA" id="ARBA00022884"/>
    </source>
</evidence>
<evidence type="ECO:0000256" key="4">
    <source>
        <dbReference type="SAM" id="MobiDB-lite"/>
    </source>
</evidence>
<evidence type="ECO:0000256" key="1">
    <source>
        <dbReference type="ARBA" id="ARBA00022737"/>
    </source>
</evidence>